<reference evidence="2 3" key="1">
    <citation type="submission" date="2019-03" db="EMBL/GenBank/DDBJ databases">
        <title>Genomics of glacier-inhabiting Cryobacterium strains.</title>
        <authorList>
            <person name="Liu Q."/>
            <person name="Xin Y.-H."/>
        </authorList>
    </citation>
    <scope>NUCLEOTIDE SEQUENCE [LARGE SCALE GENOMIC DNA]</scope>
    <source>
        <strain evidence="3">TMT1-22</strain>
    </source>
</reference>
<sequence>MTRTLDARTTRPRASAVRPVILAALTLAAMLLCLLAVHSAGHGAGHDMPAVASSSSMTAVHSAAAHVAAAQSAVADVAADVAAAPVGASGGAMLAMTCSILLALAAVVVLARRPSLFQRLLEAGGFVVGSFRAIPLHLHRPSLTLLSISRV</sequence>
<proteinExistence type="predicted"/>
<keyword evidence="1" id="KW-0472">Membrane</keyword>
<feature type="transmembrane region" description="Helical" evidence="1">
    <location>
        <begin position="92"/>
        <end position="111"/>
    </location>
</feature>
<accession>A0AAQ2C7C7</accession>
<evidence type="ECO:0000313" key="3">
    <source>
        <dbReference type="Proteomes" id="UP000297403"/>
    </source>
</evidence>
<organism evidence="2 3">
    <name type="scientific">Cryobacterium shii</name>
    <dbReference type="NCBI Taxonomy" id="1259235"/>
    <lineage>
        <taxon>Bacteria</taxon>
        <taxon>Bacillati</taxon>
        <taxon>Actinomycetota</taxon>
        <taxon>Actinomycetes</taxon>
        <taxon>Micrococcales</taxon>
        <taxon>Microbacteriaceae</taxon>
        <taxon>Cryobacterium</taxon>
    </lineage>
</organism>
<dbReference type="AlphaFoldDB" id="A0AAQ2C7C7"/>
<protein>
    <submittedName>
        <fullName evidence="2">Uncharacterized protein</fullName>
    </submittedName>
</protein>
<evidence type="ECO:0000313" key="2">
    <source>
        <dbReference type="EMBL" id="TFC48870.1"/>
    </source>
</evidence>
<dbReference type="Proteomes" id="UP000297403">
    <property type="component" value="Unassembled WGS sequence"/>
</dbReference>
<dbReference type="RefSeq" id="WP_134364997.1">
    <property type="nucleotide sequence ID" value="NZ_SOFY01000031.1"/>
</dbReference>
<dbReference type="EMBL" id="SOFY01000031">
    <property type="protein sequence ID" value="TFC48870.1"/>
    <property type="molecule type" value="Genomic_DNA"/>
</dbReference>
<keyword evidence="1" id="KW-1133">Transmembrane helix</keyword>
<evidence type="ECO:0000256" key="1">
    <source>
        <dbReference type="SAM" id="Phobius"/>
    </source>
</evidence>
<name>A0AAQ2C7C7_9MICO</name>
<keyword evidence="3" id="KW-1185">Reference proteome</keyword>
<keyword evidence="1" id="KW-0812">Transmembrane</keyword>
<gene>
    <name evidence="2" type="ORF">E3O49_06575</name>
</gene>
<comment type="caution">
    <text evidence="2">The sequence shown here is derived from an EMBL/GenBank/DDBJ whole genome shotgun (WGS) entry which is preliminary data.</text>
</comment>